<dbReference type="InterPro" id="IPR025827">
    <property type="entry name" value="Zn_ribbon_recom_dom"/>
</dbReference>
<dbReference type="EMBL" id="PPTX01000012">
    <property type="protein sequence ID" value="RDB79091.1"/>
    <property type="molecule type" value="Genomic_DNA"/>
</dbReference>
<dbReference type="Pfam" id="PF13408">
    <property type="entry name" value="Zn_ribbon_recom"/>
    <property type="match status" value="1"/>
</dbReference>
<dbReference type="Pfam" id="PF07508">
    <property type="entry name" value="Recombinase"/>
    <property type="match status" value="1"/>
</dbReference>
<organism evidence="4 5">
    <name type="scientific">Eggerthella lenta</name>
    <name type="common">Eubacterium lentum</name>
    <dbReference type="NCBI Taxonomy" id="84112"/>
    <lineage>
        <taxon>Bacteria</taxon>
        <taxon>Bacillati</taxon>
        <taxon>Actinomycetota</taxon>
        <taxon>Coriobacteriia</taxon>
        <taxon>Eggerthellales</taxon>
        <taxon>Eggerthellaceae</taxon>
        <taxon>Eggerthella</taxon>
    </lineage>
</organism>
<evidence type="ECO:0008006" key="6">
    <source>
        <dbReference type="Google" id="ProtNLM"/>
    </source>
</evidence>
<dbReference type="PROSITE" id="PS51736">
    <property type="entry name" value="RECOMBINASES_3"/>
    <property type="match status" value="1"/>
</dbReference>
<feature type="coiled-coil region" evidence="1">
    <location>
        <begin position="457"/>
        <end position="484"/>
    </location>
</feature>
<dbReference type="Gene3D" id="3.90.1750.20">
    <property type="entry name" value="Putative Large Serine Recombinase, Chain B, Domain 2"/>
    <property type="match status" value="1"/>
</dbReference>
<dbReference type="SUPFAM" id="SSF53041">
    <property type="entry name" value="Resolvase-like"/>
    <property type="match status" value="1"/>
</dbReference>
<reference evidence="4 5" key="1">
    <citation type="journal article" date="2018" name="Elife">
        <title>Discovery and characterization of a prevalent human gut bacterial enzyme sufficient for the inactivation of a family of plant toxins.</title>
        <authorList>
            <person name="Koppel N."/>
            <person name="Bisanz J.E."/>
            <person name="Pandelia M.E."/>
            <person name="Turnbaugh P.J."/>
            <person name="Balskus E.P."/>
        </authorList>
    </citation>
    <scope>NUCLEOTIDE SEQUENCE [LARGE SCALE GENOMIC DNA]</scope>
    <source>
        <strain evidence="4 5">MR1 #12</strain>
    </source>
</reference>
<protein>
    <recommendedName>
        <fullName evidence="6">Recombinase</fullName>
    </recommendedName>
</protein>
<dbReference type="AlphaFoldDB" id="A0A369MSW9"/>
<dbReference type="GO" id="GO:0003677">
    <property type="term" value="F:DNA binding"/>
    <property type="evidence" value="ECO:0007669"/>
    <property type="project" value="InterPro"/>
</dbReference>
<gene>
    <name evidence="4" type="ORF">C1872_08725</name>
</gene>
<dbReference type="SMART" id="SM00857">
    <property type="entry name" value="Resolvase"/>
    <property type="match status" value="1"/>
</dbReference>
<accession>A0A369MSW9</accession>
<dbReference type="InterPro" id="IPR011109">
    <property type="entry name" value="DNA_bind_recombinase_dom"/>
</dbReference>
<feature type="domain" description="Resolvase/invertase-type recombinase catalytic" evidence="2">
    <location>
        <begin position="15"/>
        <end position="169"/>
    </location>
</feature>
<dbReference type="GO" id="GO:0000150">
    <property type="term" value="F:DNA strand exchange activity"/>
    <property type="evidence" value="ECO:0007669"/>
    <property type="project" value="InterPro"/>
</dbReference>
<evidence type="ECO:0000313" key="4">
    <source>
        <dbReference type="EMBL" id="RDB79091.1"/>
    </source>
</evidence>
<dbReference type="PANTHER" id="PTHR30461">
    <property type="entry name" value="DNA-INVERTASE FROM LAMBDOID PROPHAGE"/>
    <property type="match status" value="1"/>
</dbReference>
<dbReference type="Proteomes" id="UP000253752">
    <property type="component" value="Unassembled WGS sequence"/>
</dbReference>
<evidence type="ECO:0000256" key="1">
    <source>
        <dbReference type="SAM" id="Coils"/>
    </source>
</evidence>
<sequence length="543" mass="59214">MPKTKTPKTAARVYRAASYARLSVDDESYGTSGSVLNQHAMIRDFADANGGLSIVAEYSDDGFSGSTFENRPGWGSLLADVETGKVDCIVVKDLSRLGRNYLDVSRYLDQVFPALGVRVVAITDGYDSAAEKTPADALMLPVKNLFNDMYCRDASAKTKASLSAKRRRGEFVGAFAPYGYAKGSGPDRGRLVIDPEPAGVVRGIFDARIGGMSAAGIAAMLNESLVPSPYEYFAAKGAARSSNFCKGERTAWDARTVLRILSNETYAGTLVQGKTCKPDFRRKAVLSVDESEWDRSPGAHEAIVDPATFGLVRKLARRDMRLSPGAKRSLPLSGFLFCADCGATMARHASRCSSGKRFYYSCETHRKNRAECGMHKVWEDELSAAVMRAVHGHALAAVDGDGVVRSAEAYRHDRRAELACRLESVEGRIEHNGDLRLRMYSDYAAGVIDKAQYAELARAVDVRLQELKGEKAGIERETAQLDDVHAETWEQTLARYRDAEGLERVMVVELIDRVLVGEGGDIEVVFRFGGPVAACATRQEGVA</sequence>
<feature type="domain" description="Recombinase" evidence="3">
    <location>
        <begin position="177"/>
        <end position="322"/>
    </location>
</feature>
<comment type="caution">
    <text evidence="4">The sequence shown here is derived from an EMBL/GenBank/DDBJ whole genome shotgun (WGS) entry which is preliminary data.</text>
</comment>
<dbReference type="InterPro" id="IPR006119">
    <property type="entry name" value="Resolv_N"/>
</dbReference>
<evidence type="ECO:0000259" key="2">
    <source>
        <dbReference type="PROSITE" id="PS51736"/>
    </source>
</evidence>
<proteinExistence type="predicted"/>
<dbReference type="InterPro" id="IPR050639">
    <property type="entry name" value="SSR_resolvase"/>
</dbReference>
<name>A0A369MSW9_EGGLN</name>
<evidence type="ECO:0000259" key="3">
    <source>
        <dbReference type="PROSITE" id="PS51737"/>
    </source>
</evidence>
<dbReference type="Pfam" id="PF00239">
    <property type="entry name" value="Resolvase"/>
    <property type="match status" value="1"/>
</dbReference>
<dbReference type="InterPro" id="IPR038109">
    <property type="entry name" value="DNA_bind_recomb_sf"/>
</dbReference>
<evidence type="ECO:0000313" key="5">
    <source>
        <dbReference type="Proteomes" id="UP000253752"/>
    </source>
</evidence>
<dbReference type="PROSITE" id="PS51737">
    <property type="entry name" value="RECOMBINASE_DNA_BIND"/>
    <property type="match status" value="1"/>
</dbReference>
<dbReference type="InterPro" id="IPR036162">
    <property type="entry name" value="Resolvase-like_N_sf"/>
</dbReference>
<dbReference type="PANTHER" id="PTHR30461:SF23">
    <property type="entry name" value="DNA RECOMBINASE-RELATED"/>
    <property type="match status" value="1"/>
</dbReference>
<dbReference type="RefSeq" id="WP_114513241.1">
    <property type="nucleotide sequence ID" value="NZ_AP031442.1"/>
</dbReference>
<keyword evidence="1" id="KW-0175">Coiled coil</keyword>
<dbReference type="Gene3D" id="3.40.50.1390">
    <property type="entry name" value="Resolvase, N-terminal catalytic domain"/>
    <property type="match status" value="1"/>
</dbReference>